<evidence type="ECO:0000313" key="3">
    <source>
        <dbReference type="Proteomes" id="UP000002297"/>
    </source>
</evidence>
<dbReference type="eggNOG" id="ENOG502Z8F0">
    <property type="taxonomic scope" value="Bacteria"/>
</dbReference>
<gene>
    <name evidence="2" type="ordered locus">CA2559_02905</name>
</gene>
<dbReference type="OrthoDB" id="1452530at2"/>
<dbReference type="AlphaFoldDB" id="A3U603"/>
<feature type="transmembrane region" description="Helical" evidence="1">
    <location>
        <begin position="318"/>
        <end position="338"/>
    </location>
</feature>
<evidence type="ECO:0000313" key="2">
    <source>
        <dbReference type="EMBL" id="EAP87670.1"/>
    </source>
</evidence>
<dbReference type="GeneID" id="89452375"/>
<proteinExistence type="predicted"/>
<name>A3U603_CROAH</name>
<dbReference type="KEGG" id="cat:CA2559_02905"/>
<dbReference type="HOGENOM" id="CLU_067781_0_0_10"/>
<protein>
    <submittedName>
        <fullName evidence="2">Uncharacterized protein</fullName>
    </submittedName>
</protein>
<evidence type="ECO:0000256" key="1">
    <source>
        <dbReference type="SAM" id="Phobius"/>
    </source>
</evidence>
<keyword evidence="1" id="KW-1133">Transmembrane helix</keyword>
<dbReference type="STRING" id="216432.CA2559_02905"/>
<sequence>MSEETTQKKDSQEEINIIELFKVIGNGFGNLFRWIGRLIHNVFVLFILILSFLKKYLIFIIIAAILGFVAERIASKYKSEVYEATAVVQTNYEIEFQLRARIQEFNELIINQDSIKLGRLLEIEPSKAAKLISFEIEPIYSINKLRFDYYDYIYEQDSTLQKNFSFNMYEEEMRFEDYDNFEIKAHSSENESFSLLNNKLWDFSDSPNITDRRDREMDVLLNKKKLLENSLKSIDSTRSVLRQVLITEANKPQNGAGTNIDLGAKEAYKETPELYSYEKDLSLELVSTIQDINKSKNFVNVIKRFPEYGSPFRIIKSYYLSIAFILLAILIILGIKLFKYLGSVEQNETWKFKKL</sequence>
<accession>A3U603</accession>
<dbReference type="Proteomes" id="UP000002297">
    <property type="component" value="Chromosome"/>
</dbReference>
<organism evidence="2 3">
    <name type="scientific">Croceibacter atlanticus (strain ATCC BAA-628 / JCM 21780 / CIP 108009 / IAM 15332 / KCTC 12090 / HTCC2559)</name>
    <dbReference type="NCBI Taxonomy" id="216432"/>
    <lineage>
        <taxon>Bacteria</taxon>
        <taxon>Pseudomonadati</taxon>
        <taxon>Bacteroidota</taxon>
        <taxon>Flavobacteriia</taxon>
        <taxon>Flavobacteriales</taxon>
        <taxon>Flavobacteriaceae</taxon>
        <taxon>Croceibacter</taxon>
    </lineage>
</organism>
<dbReference type="RefSeq" id="WP_013186347.1">
    <property type="nucleotide sequence ID" value="NC_014230.1"/>
</dbReference>
<reference evidence="2 3" key="1">
    <citation type="journal article" date="2010" name="J. Bacteriol.">
        <title>The complete genome sequence of Croceibacter atlanticus HTCC2559T.</title>
        <authorList>
            <person name="Oh H.M."/>
            <person name="Kang I."/>
            <person name="Ferriera S."/>
            <person name="Giovannoni S.J."/>
            <person name="Cho J.C."/>
        </authorList>
    </citation>
    <scope>NUCLEOTIDE SEQUENCE [LARGE SCALE GENOMIC DNA]</scope>
    <source>
        <strain evidence="3">ATCC BAA-628 / HTCC2559 / KCTC 12090</strain>
    </source>
</reference>
<keyword evidence="3" id="KW-1185">Reference proteome</keyword>
<keyword evidence="1" id="KW-0472">Membrane</keyword>
<keyword evidence="1" id="KW-0812">Transmembrane</keyword>
<dbReference type="EMBL" id="CP002046">
    <property type="protein sequence ID" value="EAP87670.1"/>
    <property type="molecule type" value="Genomic_DNA"/>
</dbReference>